<reference evidence="2 3" key="1">
    <citation type="submission" date="2019-05" db="EMBL/GenBank/DDBJ databases">
        <title>Chryseobacterium sp. isolated from King George Island, maritime Antarctica.</title>
        <authorList>
            <person name="Peng X."/>
        </authorList>
    </citation>
    <scope>NUCLEOTIDE SEQUENCE [LARGE SCALE GENOMIC DNA]</scope>
    <source>
        <strain evidence="2 3">7-3A</strain>
    </source>
</reference>
<keyword evidence="1" id="KW-0472">Membrane</keyword>
<dbReference type="EMBL" id="CP040442">
    <property type="protein sequence ID" value="QOW09733.1"/>
    <property type="molecule type" value="Genomic_DNA"/>
</dbReference>
<evidence type="ECO:0000313" key="2">
    <source>
        <dbReference type="EMBL" id="QOW09733.1"/>
    </source>
</evidence>
<name>A0A7M2Y8S3_9FLAO</name>
<sequence length="106" mass="12263">MNTEILLFKTKIGKSFLGLYLLMFCMILLMTIVTYVSNIDSSMFGFMAGICIVAFLFMASTFFLLKIKIEDEFLCVDLFYPIYKVDIRTITTIITGKTMWVGFHKH</sequence>
<organism evidence="2 3">
    <name type="scientific">Kaistella flava</name>
    <name type="common">ex Peng et al. 2021</name>
    <dbReference type="NCBI Taxonomy" id="2038776"/>
    <lineage>
        <taxon>Bacteria</taxon>
        <taxon>Pseudomonadati</taxon>
        <taxon>Bacteroidota</taxon>
        <taxon>Flavobacteriia</taxon>
        <taxon>Flavobacteriales</taxon>
        <taxon>Weeksellaceae</taxon>
        <taxon>Chryseobacterium group</taxon>
        <taxon>Kaistella</taxon>
    </lineage>
</organism>
<evidence type="ECO:0000313" key="3">
    <source>
        <dbReference type="Proteomes" id="UP000594195"/>
    </source>
</evidence>
<dbReference type="Proteomes" id="UP000594195">
    <property type="component" value="Chromosome"/>
</dbReference>
<gene>
    <name evidence="2" type="ORF">Q73A0000_04805</name>
</gene>
<dbReference type="AlphaFoldDB" id="A0A7M2Y8S3"/>
<keyword evidence="3" id="KW-1185">Reference proteome</keyword>
<feature type="transmembrane region" description="Helical" evidence="1">
    <location>
        <begin position="43"/>
        <end position="65"/>
    </location>
</feature>
<protein>
    <submittedName>
        <fullName evidence="2">Uncharacterized protein</fullName>
    </submittedName>
</protein>
<keyword evidence="1" id="KW-0812">Transmembrane</keyword>
<accession>A0A7M2Y8S3</accession>
<feature type="transmembrane region" description="Helical" evidence="1">
    <location>
        <begin position="16"/>
        <end position="37"/>
    </location>
</feature>
<keyword evidence="1" id="KW-1133">Transmembrane helix</keyword>
<evidence type="ECO:0000256" key="1">
    <source>
        <dbReference type="SAM" id="Phobius"/>
    </source>
</evidence>
<dbReference type="RefSeq" id="WP_193812948.1">
    <property type="nucleotide sequence ID" value="NZ_CP040442.1"/>
</dbReference>
<proteinExistence type="predicted"/>
<dbReference type="KEGG" id="kfa:Q73A0000_04805"/>